<comment type="caution">
    <text evidence="1">The sequence shown here is derived from an EMBL/GenBank/DDBJ whole genome shotgun (WGS) entry which is preliminary data.</text>
</comment>
<dbReference type="Proteomes" id="UP001611450">
    <property type="component" value="Unassembled WGS sequence"/>
</dbReference>
<sequence length="105" mass="11731">MTDFHVCPEALRTQANEIRYCADHYNSSARHIGEHRMSDYALGVFGRDIADVFNDVLADVHDKLMKGKVTIESAGNGLAACANIYESLDAAYYREFGYIDESVGY</sequence>
<dbReference type="EMBL" id="JBIRXV010000001">
    <property type="protein sequence ID" value="MFI2320967.1"/>
    <property type="molecule type" value="Genomic_DNA"/>
</dbReference>
<dbReference type="RefSeq" id="WP_396944747.1">
    <property type="nucleotide sequence ID" value="NZ_JBIRXV010000001.1"/>
</dbReference>
<evidence type="ECO:0008006" key="3">
    <source>
        <dbReference type="Google" id="ProtNLM"/>
    </source>
</evidence>
<keyword evidence="2" id="KW-1185">Reference proteome</keyword>
<evidence type="ECO:0000313" key="2">
    <source>
        <dbReference type="Proteomes" id="UP001611450"/>
    </source>
</evidence>
<protein>
    <recommendedName>
        <fullName evidence="3">Excreted virulence factor EspC (Type VII ESX diderm)</fullName>
    </recommendedName>
</protein>
<evidence type="ECO:0000313" key="1">
    <source>
        <dbReference type="EMBL" id="MFI2320967.1"/>
    </source>
</evidence>
<accession>A0ABW7WE38</accession>
<organism evidence="1 2">
    <name type="scientific">Nocardia beijingensis</name>
    <dbReference type="NCBI Taxonomy" id="95162"/>
    <lineage>
        <taxon>Bacteria</taxon>
        <taxon>Bacillati</taxon>
        <taxon>Actinomycetota</taxon>
        <taxon>Actinomycetes</taxon>
        <taxon>Mycobacteriales</taxon>
        <taxon>Nocardiaceae</taxon>
        <taxon>Nocardia</taxon>
    </lineage>
</organism>
<proteinExistence type="predicted"/>
<name>A0ABW7WE38_9NOCA</name>
<reference evidence="1 2" key="1">
    <citation type="submission" date="2024-10" db="EMBL/GenBank/DDBJ databases">
        <title>The Natural Products Discovery Center: Release of the First 8490 Sequenced Strains for Exploring Actinobacteria Biosynthetic Diversity.</title>
        <authorList>
            <person name="Kalkreuter E."/>
            <person name="Kautsar S.A."/>
            <person name="Yang D."/>
            <person name="Bader C.D."/>
            <person name="Teijaro C.N."/>
            <person name="Fluegel L."/>
            <person name="Davis C.M."/>
            <person name="Simpson J.R."/>
            <person name="Lauterbach L."/>
            <person name="Steele A.D."/>
            <person name="Gui C."/>
            <person name="Meng S."/>
            <person name="Li G."/>
            <person name="Viehrig K."/>
            <person name="Ye F."/>
            <person name="Su P."/>
            <person name="Kiefer A.F."/>
            <person name="Nichols A."/>
            <person name="Cepeda A.J."/>
            <person name="Yan W."/>
            <person name="Fan B."/>
            <person name="Jiang Y."/>
            <person name="Adhikari A."/>
            <person name="Zheng C.-J."/>
            <person name="Schuster L."/>
            <person name="Cowan T.M."/>
            <person name="Smanski M.J."/>
            <person name="Chevrette M.G."/>
            <person name="De Carvalho L.P.S."/>
            <person name="Shen B."/>
        </authorList>
    </citation>
    <scope>NUCLEOTIDE SEQUENCE [LARGE SCALE GENOMIC DNA]</scope>
    <source>
        <strain evidence="1 2">NPDC019626</strain>
    </source>
</reference>
<gene>
    <name evidence="1" type="ORF">ACH47G_10790</name>
</gene>